<keyword evidence="1" id="KW-0472">Membrane</keyword>
<reference evidence="3 4" key="1">
    <citation type="submission" date="2019-03" db="EMBL/GenBank/DDBJ databases">
        <title>Genomic Encyclopedia of Type Strains, Phase IV (KMG-IV): sequencing the most valuable type-strain genomes for metagenomic binning, comparative biology and taxonomic classification.</title>
        <authorList>
            <person name="Goeker M."/>
        </authorList>
    </citation>
    <scope>NUCLEOTIDE SEQUENCE [LARGE SCALE GENOMIC DNA]</scope>
    <source>
        <strain evidence="3 4">DSM 24591</strain>
    </source>
</reference>
<sequence length="194" mass="21313">MHPGESVSARELEPSLGKRLSAALPYLAMVVISLFLYYQADNFEFSESSGRIGPGAWPKIVLCLLMFTACLGIIKVVWAGQAEPDKREVIDEDVAAVLAPPEIYPKMVWAAVAITAAYVWLLPILGFFIATIFYSVALMWVGRQRRVATLCIAGVGFALFFMFLFMKVVYVSLPIGKEPFSAVSLALMALMGIH</sequence>
<evidence type="ECO:0000259" key="2">
    <source>
        <dbReference type="Pfam" id="PF07331"/>
    </source>
</evidence>
<feature type="transmembrane region" description="Helical" evidence="1">
    <location>
        <begin position="147"/>
        <end position="169"/>
    </location>
</feature>
<feature type="transmembrane region" description="Helical" evidence="1">
    <location>
        <begin position="59"/>
        <end position="78"/>
    </location>
</feature>
<organism evidence="3 4">
    <name type="scientific">Paralcaligenes ureilyticus</name>
    <dbReference type="NCBI Taxonomy" id="627131"/>
    <lineage>
        <taxon>Bacteria</taxon>
        <taxon>Pseudomonadati</taxon>
        <taxon>Pseudomonadota</taxon>
        <taxon>Betaproteobacteria</taxon>
        <taxon>Burkholderiales</taxon>
        <taxon>Alcaligenaceae</taxon>
        <taxon>Paralcaligenes</taxon>
    </lineage>
</organism>
<dbReference type="OrthoDB" id="9154880at2"/>
<dbReference type="InterPro" id="IPR009936">
    <property type="entry name" value="DUF1468"/>
</dbReference>
<evidence type="ECO:0000256" key="1">
    <source>
        <dbReference type="SAM" id="Phobius"/>
    </source>
</evidence>
<evidence type="ECO:0000313" key="3">
    <source>
        <dbReference type="EMBL" id="TCT03699.1"/>
    </source>
</evidence>
<dbReference type="AlphaFoldDB" id="A0A4R3LVJ3"/>
<accession>A0A4R3LVJ3</accession>
<dbReference type="EMBL" id="SMAJ01000014">
    <property type="protein sequence ID" value="TCT03699.1"/>
    <property type="molecule type" value="Genomic_DNA"/>
</dbReference>
<keyword evidence="4" id="KW-1185">Reference proteome</keyword>
<name>A0A4R3LVJ3_9BURK</name>
<protein>
    <submittedName>
        <fullName evidence="3">Putative tricarboxylic transport membrane protein</fullName>
    </submittedName>
</protein>
<keyword evidence="1" id="KW-0812">Transmembrane</keyword>
<dbReference type="RefSeq" id="WP_132584184.1">
    <property type="nucleotide sequence ID" value="NZ_SMAJ01000014.1"/>
</dbReference>
<feature type="domain" description="DUF1468" evidence="2">
    <location>
        <begin position="28"/>
        <end position="174"/>
    </location>
</feature>
<dbReference type="Proteomes" id="UP000295525">
    <property type="component" value="Unassembled WGS sequence"/>
</dbReference>
<keyword evidence="1" id="KW-1133">Transmembrane helix</keyword>
<feature type="transmembrane region" description="Helical" evidence="1">
    <location>
        <begin position="20"/>
        <end position="38"/>
    </location>
</feature>
<comment type="caution">
    <text evidence="3">The sequence shown here is derived from an EMBL/GenBank/DDBJ whole genome shotgun (WGS) entry which is preliminary data.</text>
</comment>
<feature type="transmembrane region" description="Helical" evidence="1">
    <location>
        <begin position="107"/>
        <end position="140"/>
    </location>
</feature>
<proteinExistence type="predicted"/>
<gene>
    <name evidence="3" type="ORF">EDC26_1145</name>
</gene>
<evidence type="ECO:0000313" key="4">
    <source>
        <dbReference type="Proteomes" id="UP000295525"/>
    </source>
</evidence>
<dbReference type="Pfam" id="PF07331">
    <property type="entry name" value="TctB"/>
    <property type="match status" value="1"/>
</dbReference>